<evidence type="ECO:0000256" key="2">
    <source>
        <dbReference type="SAM" id="SignalP"/>
    </source>
</evidence>
<protein>
    <recommendedName>
        <fullName evidence="5">Secreted protein</fullName>
    </recommendedName>
</protein>
<evidence type="ECO:0000313" key="4">
    <source>
        <dbReference type="Proteomes" id="UP000736672"/>
    </source>
</evidence>
<keyword evidence="4" id="KW-1185">Reference proteome</keyword>
<reference evidence="3" key="1">
    <citation type="journal article" date="2021" name="Nat. Commun.">
        <title>Genetic determinants of endophytism in the Arabidopsis root mycobiome.</title>
        <authorList>
            <person name="Mesny F."/>
            <person name="Miyauchi S."/>
            <person name="Thiergart T."/>
            <person name="Pickel B."/>
            <person name="Atanasova L."/>
            <person name="Karlsson M."/>
            <person name="Huettel B."/>
            <person name="Barry K.W."/>
            <person name="Haridas S."/>
            <person name="Chen C."/>
            <person name="Bauer D."/>
            <person name="Andreopoulos W."/>
            <person name="Pangilinan J."/>
            <person name="LaButti K."/>
            <person name="Riley R."/>
            <person name="Lipzen A."/>
            <person name="Clum A."/>
            <person name="Drula E."/>
            <person name="Henrissat B."/>
            <person name="Kohler A."/>
            <person name="Grigoriev I.V."/>
            <person name="Martin F.M."/>
            <person name="Hacquard S."/>
        </authorList>
    </citation>
    <scope>NUCLEOTIDE SEQUENCE</scope>
    <source>
        <strain evidence="3">FSSC 5 MPI-SDFR-AT-0091</strain>
    </source>
</reference>
<feature type="compositionally biased region" description="Basic and acidic residues" evidence="1">
    <location>
        <begin position="105"/>
        <end position="124"/>
    </location>
</feature>
<proteinExistence type="predicted"/>
<organism evidence="3 4">
    <name type="scientific">Fusarium solani</name>
    <name type="common">Filamentous fungus</name>
    <dbReference type="NCBI Taxonomy" id="169388"/>
    <lineage>
        <taxon>Eukaryota</taxon>
        <taxon>Fungi</taxon>
        <taxon>Dikarya</taxon>
        <taxon>Ascomycota</taxon>
        <taxon>Pezizomycotina</taxon>
        <taxon>Sordariomycetes</taxon>
        <taxon>Hypocreomycetidae</taxon>
        <taxon>Hypocreales</taxon>
        <taxon>Nectriaceae</taxon>
        <taxon>Fusarium</taxon>
        <taxon>Fusarium solani species complex</taxon>
    </lineage>
</organism>
<evidence type="ECO:0000313" key="3">
    <source>
        <dbReference type="EMBL" id="KAH7272912.1"/>
    </source>
</evidence>
<comment type="caution">
    <text evidence="3">The sequence shown here is derived from an EMBL/GenBank/DDBJ whole genome shotgun (WGS) entry which is preliminary data.</text>
</comment>
<dbReference type="AlphaFoldDB" id="A0A9P9L2A5"/>
<feature type="chain" id="PRO_5040481336" description="Secreted protein" evidence="2">
    <location>
        <begin position="26"/>
        <end position="131"/>
    </location>
</feature>
<accession>A0A9P9L2A5</accession>
<dbReference type="Proteomes" id="UP000736672">
    <property type="component" value="Unassembled WGS sequence"/>
</dbReference>
<name>A0A9P9L2A5_FUSSL</name>
<evidence type="ECO:0000256" key="1">
    <source>
        <dbReference type="SAM" id="MobiDB-lite"/>
    </source>
</evidence>
<feature type="signal peptide" evidence="2">
    <location>
        <begin position="1"/>
        <end position="25"/>
    </location>
</feature>
<feature type="region of interest" description="Disordered" evidence="1">
    <location>
        <begin position="29"/>
        <end position="131"/>
    </location>
</feature>
<sequence length="131" mass="14231">MSAGHRTLVPFSLLASVAFSDKVTAPELAGDSFAGSREPARRTGTTTWRDNMEGSMLHSDNHHAAKNPHPHCKKTARFTAHDSRPAGVGNEEEMVPSVGPVFISGRDRGPRCRRSETEQKHEHAGQAAFCV</sequence>
<feature type="compositionally biased region" description="Basic residues" evidence="1">
    <location>
        <begin position="64"/>
        <end position="76"/>
    </location>
</feature>
<keyword evidence="2" id="KW-0732">Signal</keyword>
<dbReference type="EMBL" id="JAGTJS010000003">
    <property type="protein sequence ID" value="KAH7272912.1"/>
    <property type="molecule type" value="Genomic_DNA"/>
</dbReference>
<gene>
    <name evidence="3" type="ORF">B0J15DRAFT_191727</name>
</gene>
<evidence type="ECO:0008006" key="5">
    <source>
        <dbReference type="Google" id="ProtNLM"/>
    </source>
</evidence>